<proteinExistence type="predicted"/>
<reference evidence="2 3" key="1">
    <citation type="submission" date="2023-02" db="EMBL/GenBank/DDBJ databases">
        <title>LHISI_Scaffold_Assembly.</title>
        <authorList>
            <person name="Stuart O.P."/>
            <person name="Cleave R."/>
            <person name="Magrath M.J.L."/>
            <person name="Mikheyev A.S."/>
        </authorList>
    </citation>
    <scope>NUCLEOTIDE SEQUENCE [LARGE SCALE GENOMIC DNA]</scope>
    <source>
        <strain evidence="2">Daus_M_001</strain>
        <tissue evidence="2">Leg muscle</tissue>
    </source>
</reference>
<dbReference type="Gene3D" id="3.30.420.10">
    <property type="entry name" value="Ribonuclease H-like superfamily/Ribonuclease H"/>
    <property type="match status" value="1"/>
</dbReference>
<keyword evidence="3" id="KW-1185">Reference proteome</keyword>
<evidence type="ECO:0000256" key="1">
    <source>
        <dbReference type="SAM" id="MobiDB-lite"/>
    </source>
</evidence>
<comment type="caution">
    <text evidence="2">The sequence shown here is derived from an EMBL/GenBank/DDBJ whole genome shotgun (WGS) entry which is preliminary data.</text>
</comment>
<organism evidence="2 3">
    <name type="scientific">Dryococelus australis</name>
    <dbReference type="NCBI Taxonomy" id="614101"/>
    <lineage>
        <taxon>Eukaryota</taxon>
        <taxon>Metazoa</taxon>
        <taxon>Ecdysozoa</taxon>
        <taxon>Arthropoda</taxon>
        <taxon>Hexapoda</taxon>
        <taxon>Insecta</taxon>
        <taxon>Pterygota</taxon>
        <taxon>Neoptera</taxon>
        <taxon>Polyneoptera</taxon>
        <taxon>Phasmatodea</taxon>
        <taxon>Verophasmatodea</taxon>
        <taxon>Anareolatae</taxon>
        <taxon>Phasmatidae</taxon>
        <taxon>Eurycanthinae</taxon>
        <taxon>Dryococelus</taxon>
    </lineage>
</organism>
<evidence type="ECO:0000313" key="2">
    <source>
        <dbReference type="EMBL" id="KAJ8898237.1"/>
    </source>
</evidence>
<sequence length="1127" mass="125131">MASNVEEKGQRGYLYVHLSALRDITCAGRRKAETPGCMRREDRSVQREGLGQSGFVRTTLDVFSGPRRVHSHTGLASYFKDIRHKNLNIPNCTPWRCVSITTEPRELDTRQLIPFKLAALRTVRVIWYVSVLKSDTRLLSPLHTGASAVCSLAVAPHLAIMGFVKCFLAITKQELSKFIVLQTLSVILKLGDSPHYLSQFFQRGAIVFWLMLLPHVICPSKVAHPQVDKLVAWCRALEPLDARSPSLFSPLFGHLSACVKPINEQQSSQVRRRTQSAPHLHYSTSGWRSLVLSESNSVWWLGAPQQNELMKLQPISRGAVGWRAASLGCGRFWVPILAILAEKQFNVGTGRLVERIQQDRSTSSLVYGRTINSLVTAPSSAVPKLLRTSSCTERGDDQKVRVKAPKDGSDVSVITACVVTLLPLLLATAPVREREVRYAHARWRHDNSNHVTSCFRGEGSVVIYWDDCAMRSRGWSEGEGEGCSRKIDLCFTAFGVGPLVFVRGSMNTEAYCNILGNEMLPTLWRFYGMDPCYFQDDNARCHVSRATMQWYAGNNVRQLDWPAQSPDLNPIEHLWDELDRRIFTSLVGATVAERLARSPPTKANRVQYPAGKWELCRTMPLVGGSSWGSPVSPAPPFRRRTIFTSVTLIGSQDLAVNKLPYKGGSCMYVHTPQRVKSHPDLFTSLVDCKLRQWPRVKGYRSAVNGHWLPRRPPDDVITWRLISSYAPIPDPPKSLSQLKTPTYRKQSRQGPRPVQSPAGSLPGFSHVGIVPDDAGGRRVFSGISRSPPPPPFRSCAAPYFNNGAPARVLDETLERVIWCCQGRDSWNKCKRSWTTVRPSSDPTIPNVDALRCCRIDNAEVQAPHRVETKRCLEFTHPTIAGCASRRLLEGVVGARTRQVVERVAEGGRGPDAMPSAVVAMATLVGDAGSVASDKDVTYLLARKTNNKRVTYTRNCEITGSVGVCAITHHRPIRPYLTGPHPPVHYNVHYCPPLVNTVFDASWRTLDQLSPSTVTVDNQCVDNIRMFAHKTVESSLGSPLVDGWPITNTVKYRVGSGVEWINRTMVTSNTDTNRTGILAVVGICDSLLICLKCRDEIWVALNSVVLRADEGDPGRGLSLVPLGGRRAC</sequence>
<evidence type="ECO:0000313" key="3">
    <source>
        <dbReference type="Proteomes" id="UP001159363"/>
    </source>
</evidence>
<feature type="compositionally biased region" description="Polar residues" evidence="1">
    <location>
        <begin position="734"/>
        <end position="744"/>
    </location>
</feature>
<name>A0ABQ9IP33_9NEOP</name>
<feature type="region of interest" description="Disordered" evidence="1">
    <location>
        <begin position="730"/>
        <end position="763"/>
    </location>
</feature>
<dbReference type="EMBL" id="JARBHB010000001">
    <property type="protein sequence ID" value="KAJ8898237.1"/>
    <property type="molecule type" value="Genomic_DNA"/>
</dbReference>
<gene>
    <name evidence="2" type="ORF">PR048_003597</name>
</gene>
<accession>A0ABQ9IP33</accession>
<dbReference type="Proteomes" id="UP001159363">
    <property type="component" value="Chromosome 1"/>
</dbReference>
<dbReference type="InterPro" id="IPR036397">
    <property type="entry name" value="RNaseH_sf"/>
</dbReference>
<protein>
    <submittedName>
        <fullName evidence="2">Uncharacterized protein</fullName>
    </submittedName>
</protein>